<dbReference type="Proteomes" id="UP000030663">
    <property type="component" value="Unassembled WGS sequence"/>
</dbReference>
<organism evidence="1 2">
    <name type="scientific">Fusarium oxysporum f. sp. raphani 54005</name>
    <dbReference type="NCBI Taxonomy" id="1089458"/>
    <lineage>
        <taxon>Eukaryota</taxon>
        <taxon>Fungi</taxon>
        <taxon>Dikarya</taxon>
        <taxon>Ascomycota</taxon>
        <taxon>Pezizomycotina</taxon>
        <taxon>Sordariomycetes</taxon>
        <taxon>Hypocreomycetidae</taxon>
        <taxon>Hypocreales</taxon>
        <taxon>Nectriaceae</taxon>
        <taxon>Fusarium</taxon>
        <taxon>Fusarium oxysporum species complex</taxon>
    </lineage>
</organism>
<dbReference type="EMBL" id="JH658745">
    <property type="protein sequence ID" value="EXK76226.1"/>
    <property type="molecule type" value="Genomic_DNA"/>
</dbReference>
<gene>
    <name evidence="1" type="ORF">FOQG_19027</name>
</gene>
<evidence type="ECO:0000313" key="2">
    <source>
        <dbReference type="Proteomes" id="UP000030663"/>
    </source>
</evidence>
<dbReference type="OrthoDB" id="4883757at2759"/>
<dbReference type="HOGENOM" id="CLU_1156437_0_0_1"/>
<keyword evidence="2" id="KW-1185">Reference proteome</keyword>
<sequence length="240" mass="27778">MICGSIQTSQGVQSVQLIIGCHYHGIRSCLSFIKDFYASHVQCFIGGWCAAHMYYYHASSRNATVWGGTRSTKAIEKALEKYSNRGFSFHDAAYTEPTIRRFDDMKSMFLDYGDVHRSFLRKSNLDMFDKWITERRQNVEAIHWVEFGNVIQEIHSPFERCSRGRTSYSESRYKLPMRHLRRLADIITLNTATSDRMRTKEFFSSVRKTIAGTDWHIADVANSGSVYNALHDANPWSWAM</sequence>
<dbReference type="eggNOG" id="ENOG502SWIS">
    <property type="taxonomic scope" value="Eukaryota"/>
</dbReference>
<name>X0B3C4_FUSOX</name>
<evidence type="ECO:0000313" key="1">
    <source>
        <dbReference type="EMBL" id="EXK76226.1"/>
    </source>
</evidence>
<protein>
    <submittedName>
        <fullName evidence="1">Uncharacterized protein</fullName>
    </submittedName>
</protein>
<accession>X0B3C4</accession>
<dbReference type="AlphaFoldDB" id="X0B3C4"/>
<proteinExistence type="predicted"/>
<reference evidence="1 2" key="1">
    <citation type="submission" date="2011-11" db="EMBL/GenBank/DDBJ databases">
        <title>The Genome Sequence of Fusarium oxysporum PHW815.</title>
        <authorList>
            <consortium name="The Broad Institute Genome Sequencing Platform"/>
            <person name="Ma L.-J."/>
            <person name="Gale L.R."/>
            <person name="Schwartz D.C."/>
            <person name="Zhou S."/>
            <person name="Corby-Kistler H."/>
            <person name="Young S.K."/>
            <person name="Zeng Q."/>
            <person name="Gargeya S."/>
            <person name="Fitzgerald M."/>
            <person name="Haas B."/>
            <person name="Abouelleil A."/>
            <person name="Alvarado L."/>
            <person name="Arachchi H.M."/>
            <person name="Berlin A."/>
            <person name="Brown A."/>
            <person name="Chapman S.B."/>
            <person name="Chen Z."/>
            <person name="Dunbar C."/>
            <person name="Freedman E."/>
            <person name="Gearin G."/>
            <person name="Goldberg J."/>
            <person name="Griggs A."/>
            <person name="Gujja S."/>
            <person name="Heiman D."/>
            <person name="Howarth C."/>
            <person name="Larson L."/>
            <person name="Lui A."/>
            <person name="MacDonald P.J.P."/>
            <person name="Montmayeur A."/>
            <person name="Murphy C."/>
            <person name="Neiman D."/>
            <person name="Pearson M."/>
            <person name="Priest M."/>
            <person name="Roberts A."/>
            <person name="Saif S."/>
            <person name="Shea T."/>
            <person name="Shenoy N."/>
            <person name="Sisk P."/>
            <person name="Stolte C."/>
            <person name="Sykes S."/>
            <person name="Wortman J."/>
            <person name="Nusbaum C."/>
            <person name="Birren B."/>
        </authorList>
    </citation>
    <scope>NUCLEOTIDE SEQUENCE [LARGE SCALE GENOMIC DNA]</scope>
    <source>
        <strain evidence="1 2">54005</strain>
    </source>
</reference>